<dbReference type="AlphaFoldDB" id="Q64CW7"/>
<dbReference type="PANTHER" id="PTHR43306:SF1">
    <property type="entry name" value="7,8-DIHYDRO-6-HYDROXYMETHYLPTERIN DIMETHYLTRANSFERASE"/>
    <property type="match status" value="1"/>
</dbReference>
<dbReference type="GO" id="GO:0051539">
    <property type="term" value="F:4 iron, 4 sulfur cluster binding"/>
    <property type="evidence" value="ECO:0007669"/>
    <property type="project" value="InterPro"/>
</dbReference>
<gene>
    <name evidence="6" type="ORF">GZ19C8_21</name>
</gene>
<dbReference type="InterPro" id="IPR007197">
    <property type="entry name" value="rSAM"/>
</dbReference>
<evidence type="ECO:0000256" key="2">
    <source>
        <dbReference type="ARBA" id="ARBA00022723"/>
    </source>
</evidence>
<keyword evidence="4" id="KW-0411">Iron-sulfur</keyword>
<name>Q64CW7_UNCAG</name>
<keyword evidence="3" id="KW-0408">Iron</keyword>
<organism evidence="6">
    <name type="scientific">Uncultured archaeon GZfos26G2</name>
    <dbReference type="NCBI Taxonomy" id="3386331"/>
    <lineage>
        <taxon>Archaea</taxon>
        <taxon>Methanobacteriati</taxon>
        <taxon>Methanobacteriota</taxon>
        <taxon>Stenosarchaea group</taxon>
        <taxon>Methanomicrobia</taxon>
        <taxon>Candidatus Methanophagales</taxon>
        <taxon>Candidatus Methanophagaceae</taxon>
        <taxon>Candidatus Methanophaga</taxon>
    </lineage>
</organism>
<dbReference type="InterPro" id="IPR058240">
    <property type="entry name" value="rSAM_sf"/>
</dbReference>
<dbReference type="Pfam" id="PF04055">
    <property type="entry name" value="Radical_SAM"/>
    <property type="match status" value="1"/>
</dbReference>
<evidence type="ECO:0000256" key="4">
    <source>
        <dbReference type="ARBA" id="ARBA00023014"/>
    </source>
</evidence>
<evidence type="ECO:0000256" key="3">
    <source>
        <dbReference type="ARBA" id="ARBA00023004"/>
    </source>
</evidence>
<proteinExistence type="predicted"/>
<dbReference type="CDD" id="cd01335">
    <property type="entry name" value="Radical_SAM"/>
    <property type="match status" value="1"/>
</dbReference>
<dbReference type="SFLD" id="SFLDG01067">
    <property type="entry name" value="SPASM/twitch_domain_containing"/>
    <property type="match status" value="1"/>
</dbReference>
<dbReference type="PROSITE" id="PS51918">
    <property type="entry name" value="RADICAL_SAM"/>
    <property type="match status" value="1"/>
</dbReference>
<dbReference type="Pfam" id="PF23545">
    <property type="entry name" value="Zn_ribbon_HMPTM"/>
    <property type="match status" value="1"/>
</dbReference>
<dbReference type="Gene3D" id="3.20.20.70">
    <property type="entry name" value="Aldolase class I"/>
    <property type="match status" value="1"/>
</dbReference>
<dbReference type="PANTHER" id="PTHR43306">
    <property type="entry name" value="7,8-DIHYDRO-6-HYDROXYMETHYLPTERIN DIMETHYLTRANSFERASE"/>
    <property type="match status" value="1"/>
</dbReference>
<dbReference type="InterPro" id="IPR013785">
    <property type="entry name" value="Aldolase_TIM"/>
</dbReference>
<dbReference type="InterPro" id="IPR034471">
    <property type="entry name" value="GDGT/MA_synthase"/>
</dbReference>
<protein>
    <submittedName>
        <fullName evidence="6">MoaA/nifB/pqqE family protein</fullName>
    </submittedName>
</protein>
<dbReference type="GO" id="GO:0008168">
    <property type="term" value="F:methyltransferase activity"/>
    <property type="evidence" value="ECO:0007669"/>
    <property type="project" value="InterPro"/>
</dbReference>
<accession>Q64CW7</accession>
<dbReference type="EMBL" id="AY714831">
    <property type="protein sequence ID" value="AAU82760.1"/>
    <property type="molecule type" value="Genomic_DNA"/>
</dbReference>
<dbReference type="SFLD" id="SFLDS00029">
    <property type="entry name" value="Radical_SAM"/>
    <property type="match status" value="1"/>
</dbReference>
<reference evidence="6" key="1">
    <citation type="journal article" date="2004" name="Science">
        <title>Reverse methanogenesis: testing the hypothesis with environmental genomics.</title>
        <authorList>
            <person name="Hallam S.J."/>
            <person name="Putnam N."/>
            <person name="Preston C.M."/>
            <person name="Detter J.C."/>
            <person name="Rokhsar D."/>
            <person name="Richardson P.M."/>
            <person name="DeLong E.F."/>
        </authorList>
    </citation>
    <scope>NUCLEOTIDE SEQUENCE</scope>
</reference>
<keyword evidence="2" id="KW-0479">Metal-binding</keyword>
<dbReference type="GO" id="GO:0046872">
    <property type="term" value="F:metal ion binding"/>
    <property type="evidence" value="ECO:0007669"/>
    <property type="project" value="UniProtKB-KW"/>
</dbReference>
<reference evidence="6" key="2">
    <citation type="submission" date="2004-08" db="EMBL/GenBank/DDBJ databases">
        <authorList>
            <person name="Putnam N."/>
            <person name="Detter J.C."/>
            <person name="Richardson P.M."/>
            <person name="Rokhsar D."/>
        </authorList>
    </citation>
    <scope>NUCLEOTIDE SEQUENCE</scope>
</reference>
<evidence type="ECO:0000313" key="6">
    <source>
        <dbReference type="EMBL" id="AAU82760.1"/>
    </source>
</evidence>
<feature type="domain" description="Radical SAM core" evidence="5">
    <location>
        <begin position="101"/>
        <end position="318"/>
    </location>
</feature>
<keyword evidence="1" id="KW-0949">S-adenosyl-L-methionine</keyword>
<dbReference type="NCBIfam" id="NF045702">
    <property type="entry name" value="rSAM_GDGT_ether"/>
    <property type="match status" value="1"/>
</dbReference>
<dbReference type="InterPro" id="IPR056488">
    <property type="entry name" value="Zn_ribbon_HMPTM"/>
</dbReference>
<sequence length="511" mass="57364">MLSRHKILEMDETAAKRIKMKTKSLCPVCFRVIEAEVYEEEGKILIKKRCDKHGEFDDVYWSDAELYRKFARWRYDGKPGITLTKTDKGCPFDCGLCPEHKSSTMLALIDLTNRCNQRCPTCFANAAVSGYLYEPTMEQLEEMMKMLRSEVPPCPAVQFAGGEPTIRDGFVDIVKMARDLGFSQVQVATNGIAMAKSEQFCRDLAEAGLHTVYLQFDGVTEEPYKILRGIPALKTKLKAIENCRRGGLNSVVLVPTLMKGVNDDQIGDMVRFAAKNLDVVKGVNAQPISFEGRVDESERKKGRITIPDFINLLEEQTDGEIPRESFYPVPFVAPISYFVEGWKGEPQLELTAHPHCGAATYVFVEKGKLIPITEFMDVEGFMEFLKESTGGLDGTKISKLKTAARLIVSLRKFVDKDKGPEGVDATSLLASILGVGNRNSLAVFHRKTLFIGAMHFMDLYNFDLERVKRCGIHYATPDHRIIPFCTYNAIHRPSVEKAFSTPIPKTNPESK</sequence>
<evidence type="ECO:0000256" key="1">
    <source>
        <dbReference type="ARBA" id="ARBA00022691"/>
    </source>
</evidence>
<dbReference type="SFLD" id="SFLDG01100">
    <property type="entry name" value="methyltransferase_(Class_D)"/>
    <property type="match status" value="1"/>
</dbReference>
<dbReference type="SUPFAM" id="SSF102114">
    <property type="entry name" value="Radical SAM enzymes"/>
    <property type="match status" value="1"/>
</dbReference>
<dbReference type="SFLD" id="SFLDF00385">
    <property type="entry name" value="7_8-dihydro-6-hydroxymethylpte"/>
    <property type="match status" value="1"/>
</dbReference>
<evidence type="ECO:0000259" key="5">
    <source>
        <dbReference type="PROSITE" id="PS51918"/>
    </source>
</evidence>
<dbReference type="InterPro" id="IPR034474">
    <property type="entry name" value="Methyltransferase_Class_D"/>
</dbReference>